<dbReference type="Pfam" id="PF00797">
    <property type="entry name" value="Acetyltransf_2"/>
    <property type="match status" value="1"/>
</dbReference>
<dbReference type="AlphaFoldDB" id="F1A4Y5"/>
<evidence type="ECO:0000256" key="4">
    <source>
        <dbReference type="ARBA" id="ARBA00023315"/>
    </source>
</evidence>
<dbReference type="OMA" id="HCIAMIT"/>
<gene>
    <name evidence="7" type="ORF">DICPUDRAFT_85177</name>
</gene>
<dbReference type="RefSeq" id="XP_003294728.1">
    <property type="nucleotide sequence ID" value="XM_003294680.1"/>
</dbReference>
<evidence type="ECO:0000256" key="6">
    <source>
        <dbReference type="RuleBase" id="RU003452"/>
    </source>
</evidence>
<keyword evidence="3 6" id="KW-0808">Transferase</keyword>
<dbReference type="Proteomes" id="UP000001064">
    <property type="component" value="Unassembled WGS sequence"/>
</dbReference>
<evidence type="ECO:0000256" key="3">
    <source>
        <dbReference type="ARBA" id="ARBA00022679"/>
    </source>
</evidence>
<dbReference type="InterPro" id="IPR053710">
    <property type="entry name" value="Arylamine_NAT_domain_sf"/>
</dbReference>
<dbReference type="PANTHER" id="PTHR11786">
    <property type="entry name" value="N-HYDROXYARYLAMINE O-ACETYLTRANSFERASE"/>
    <property type="match status" value="1"/>
</dbReference>
<dbReference type="Gene3D" id="3.30.2140.20">
    <property type="match status" value="1"/>
</dbReference>
<dbReference type="EMBL" id="GL871552">
    <property type="protein sequence ID" value="EGC28749.1"/>
    <property type="molecule type" value="Genomic_DNA"/>
</dbReference>
<evidence type="ECO:0000313" key="8">
    <source>
        <dbReference type="Proteomes" id="UP000001064"/>
    </source>
</evidence>
<dbReference type="eggNOG" id="ENOG502RI6E">
    <property type="taxonomic scope" value="Eukaryota"/>
</dbReference>
<proteinExistence type="inferred from homology"/>
<comment type="catalytic activity">
    <reaction evidence="5">
        <text>an arylamine + acetyl-CoA = an N-acetylarylamine + CoA</text>
        <dbReference type="Rhea" id="RHEA:16613"/>
        <dbReference type="ChEBI" id="CHEBI:13790"/>
        <dbReference type="ChEBI" id="CHEBI:50471"/>
        <dbReference type="ChEBI" id="CHEBI:57287"/>
        <dbReference type="ChEBI" id="CHEBI:57288"/>
        <dbReference type="EC" id="2.3.1.5"/>
    </reaction>
</comment>
<dbReference type="GO" id="GO:0004060">
    <property type="term" value="F:arylamine N-acetyltransferase activity"/>
    <property type="evidence" value="ECO:0007669"/>
    <property type="project" value="UniProtKB-EC"/>
</dbReference>
<dbReference type="KEGG" id="dpp:DICPUDRAFT_85177"/>
<protein>
    <recommendedName>
        <fullName evidence="2">arylamine N-acetyltransferase</fullName>
        <ecNumber evidence="2">2.3.1.5</ecNumber>
    </recommendedName>
</protein>
<evidence type="ECO:0000313" key="7">
    <source>
        <dbReference type="EMBL" id="EGC28749.1"/>
    </source>
</evidence>
<dbReference type="EC" id="2.3.1.5" evidence="2"/>
<dbReference type="InterPro" id="IPR001447">
    <property type="entry name" value="Arylamine_N-AcTrfase"/>
</dbReference>
<evidence type="ECO:0000256" key="5">
    <source>
        <dbReference type="ARBA" id="ARBA00052838"/>
    </source>
</evidence>
<dbReference type="GeneID" id="10507261"/>
<dbReference type="OrthoDB" id="17550at2759"/>
<dbReference type="PRINTS" id="PR01543">
    <property type="entry name" value="ANATRNSFRASE"/>
</dbReference>
<dbReference type="FunCoup" id="F1A4Y5">
    <property type="interactions" value="2"/>
</dbReference>
<dbReference type="InParanoid" id="F1A4Y5"/>
<evidence type="ECO:0000256" key="1">
    <source>
        <dbReference type="ARBA" id="ARBA00006547"/>
    </source>
</evidence>
<reference evidence="8" key="1">
    <citation type="journal article" date="2011" name="Genome Biol.">
        <title>Comparative genomics of the social amoebae Dictyostelium discoideum and Dictyostelium purpureum.</title>
        <authorList>
            <consortium name="US DOE Joint Genome Institute (JGI-PGF)"/>
            <person name="Sucgang R."/>
            <person name="Kuo A."/>
            <person name="Tian X."/>
            <person name="Salerno W."/>
            <person name="Parikh A."/>
            <person name="Feasley C.L."/>
            <person name="Dalin E."/>
            <person name="Tu H."/>
            <person name="Huang E."/>
            <person name="Barry K."/>
            <person name="Lindquist E."/>
            <person name="Shapiro H."/>
            <person name="Bruce D."/>
            <person name="Schmutz J."/>
            <person name="Salamov A."/>
            <person name="Fey P."/>
            <person name="Gaudet P."/>
            <person name="Anjard C."/>
            <person name="Babu M.M."/>
            <person name="Basu S."/>
            <person name="Bushmanova Y."/>
            <person name="van der Wel H."/>
            <person name="Katoh-Kurasawa M."/>
            <person name="Dinh C."/>
            <person name="Coutinho P.M."/>
            <person name="Saito T."/>
            <person name="Elias M."/>
            <person name="Schaap P."/>
            <person name="Kay R.R."/>
            <person name="Henrissat B."/>
            <person name="Eichinger L."/>
            <person name="Rivero F."/>
            <person name="Putnam N.H."/>
            <person name="West C.M."/>
            <person name="Loomis W.F."/>
            <person name="Chisholm R.L."/>
            <person name="Shaulsky G."/>
            <person name="Strassmann J.E."/>
            <person name="Queller D.C."/>
            <person name="Kuspa A."/>
            <person name="Grigoriev I.V."/>
        </authorList>
    </citation>
    <scope>NUCLEOTIDE SEQUENCE [LARGE SCALE GENOMIC DNA]</scope>
    <source>
        <strain evidence="8">QSDP1</strain>
    </source>
</reference>
<dbReference type="InterPro" id="IPR038765">
    <property type="entry name" value="Papain-like_cys_pep_sf"/>
</dbReference>
<organism evidence="7 8">
    <name type="scientific">Dictyostelium purpureum</name>
    <name type="common">Slime mold</name>
    <dbReference type="NCBI Taxonomy" id="5786"/>
    <lineage>
        <taxon>Eukaryota</taxon>
        <taxon>Amoebozoa</taxon>
        <taxon>Evosea</taxon>
        <taxon>Eumycetozoa</taxon>
        <taxon>Dictyostelia</taxon>
        <taxon>Dictyosteliales</taxon>
        <taxon>Dictyosteliaceae</taxon>
        <taxon>Dictyostelium</taxon>
    </lineage>
</organism>
<sequence length="294" mass="34070">MNNLTEFQKKFYNRINLKPIDNLKFEDLSIIMKSCSETFSFENLDIVKEEIGEITKESIYKQLLLETNGGLCYKLNGLLYYFLLDCRFDVYLSMGTVVNGFNPWGSTDCHVVNIVNYNNKKYLVDIGFGGFIALNPILINEFDNNYSNQIIKNENGLFKVILENSKAINSNGENVNYTHTFQYRKDDNYLIESERNWSSGFVFNLNKVSDQSLFIIQNQIIRDQLEITKGPLVVKLTNEGTSTLTENNLTITTHNGFKTKTPLKSRDHFNEILQKEFKINNPILKKLNKNKNLF</sequence>
<name>F1A4Y5_DICPU</name>
<dbReference type="STRING" id="5786.F1A4Y5"/>
<evidence type="ECO:0000256" key="2">
    <source>
        <dbReference type="ARBA" id="ARBA00012701"/>
    </source>
</evidence>
<keyword evidence="8" id="KW-1185">Reference proteome</keyword>
<comment type="similarity">
    <text evidence="1 6">Belongs to the arylamine N-acetyltransferase family.</text>
</comment>
<keyword evidence="4 6" id="KW-0012">Acyltransferase</keyword>
<dbReference type="VEuPathDB" id="AmoebaDB:DICPUDRAFT_85177"/>
<dbReference type="SUPFAM" id="SSF54001">
    <property type="entry name" value="Cysteine proteinases"/>
    <property type="match status" value="1"/>
</dbReference>
<accession>F1A4Y5</accession>
<dbReference type="FunFam" id="3.30.2140.20:FF:000002">
    <property type="entry name" value="Arylamine N-acetyltransferase"/>
    <property type="match status" value="1"/>
</dbReference>
<dbReference type="PANTHER" id="PTHR11786:SF9">
    <property type="entry name" value="ARYLAMINE N-ACETYLTRANSFERASE 1-RELATED"/>
    <property type="match status" value="1"/>
</dbReference>